<evidence type="ECO:0000313" key="4">
    <source>
        <dbReference type="Proteomes" id="UP000800096"/>
    </source>
</evidence>
<feature type="coiled-coil region" evidence="1">
    <location>
        <begin position="70"/>
        <end position="104"/>
    </location>
</feature>
<name>A0A6A5QMC7_AMPQU</name>
<accession>A0A6A5QMC7</accession>
<keyword evidence="1" id="KW-0175">Coiled coil</keyword>
<dbReference type="AlphaFoldDB" id="A0A6A5QMC7"/>
<organism evidence="3 4">
    <name type="scientific">Ampelomyces quisqualis</name>
    <name type="common">Powdery mildew agent</name>
    <dbReference type="NCBI Taxonomy" id="50730"/>
    <lineage>
        <taxon>Eukaryota</taxon>
        <taxon>Fungi</taxon>
        <taxon>Dikarya</taxon>
        <taxon>Ascomycota</taxon>
        <taxon>Pezizomycotina</taxon>
        <taxon>Dothideomycetes</taxon>
        <taxon>Pleosporomycetidae</taxon>
        <taxon>Pleosporales</taxon>
        <taxon>Pleosporineae</taxon>
        <taxon>Phaeosphaeriaceae</taxon>
        <taxon>Ampelomyces</taxon>
    </lineage>
</organism>
<dbReference type="Proteomes" id="UP000800096">
    <property type="component" value="Unassembled WGS sequence"/>
</dbReference>
<gene>
    <name evidence="3" type="ORF">BDU57DRAFT_452017</name>
</gene>
<feature type="non-terminal residue" evidence="3">
    <location>
        <position position="1"/>
    </location>
</feature>
<feature type="region of interest" description="Disordered" evidence="2">
    <location>
        <begin position="1"/>
        <end position="42"/>
    </location>
</feature>
<evidence type="ECO:0000256" key="2">
    <source>
        <dbReference type="SAM" id="MobiDB-lite"/>
    </source>
</evidence>
<sequence length="432" mass="48782">DKYLAITEDDETDIETAAPRQPTHSVPPHMRPGFETPDAPAYADVPRAPRTFQAHNSYQTYRFDGGREELARTGAQVMKLRNELEAERKKSANMRKSVEEEKEKVMEAALSTMTTELLNKQVKMLTHQAGVEAKERDLQFREARIEQLEVYLSEGQKQVYRQSIGDEGGLTMAEVDREHDCRQAELQAKKYIADMEGKLAIRLQGLQLREAAQQMREQQYKALMRSSLEAETKQRMAQEIDARVNEVADMEYNNGFGAGRVAGHADVEVEVRQQGFLEGYNACRETEVLLSKTRQGLISRDSPELDFLYDSAHPRNPFTMGTRIGEWQRKQGQGQLKSMAEKVTMKKEPIGEKKAEALVVQKKAEAPVGKLPPARPTFATELRGAQNMHNGHFVLANGDKGAQAGPCSENVYEGRRILKYEEVEADNLIDLL</sequence>
<dbReference type="EMBL" id="ML979136">
    <property type="protein sequence ID" value="KAF1915624.1"/>
    <property type="molecule type" value="Genomic_DNA"/>
</dbReference>
<protein>
    <submittedName>
        <fullName evidence="3">Uncharacterized protein</fullName>
    </submittedName>
</protein>
<dbReference type="OrthoDB" id="3794025at2759"/>
<proteinExistence type="predicted"/>
<keyword evidence="4" id="KW-1185">Reference proteome</keyword>
<evidence type="ECO:0000256" key="1">
    <source>
        <dbReference type="SAM" id="Coils"/>
    </source>
</evidence>
<evidence type="ECO:0000313" key="3">
    <source>
        <dbReference type="EMBL" id="KAF1915624.1"/>
    </source>
</evidence>
<reference evidence="3" key="1">
    <citation type="journal article" date="2020" name="Stud. Mycol.">
        <title>101 Dothideomycetes genomes: a test case for predicting lifestyles and emergence of pathogens.</title>
        <authorList>
            <person name="Haridas S."/>
            <person name="Albert R."/>
            <person name="Binder M."/>
            <person name="Bloem J."/>
            <person name="Labutti K."/>
            <person name="Salamov A."/>
            <person name="Andreopoulos B."/>
            <person name="Baker S."/>
            <person name="Barry K."/>
            <person name="Bills G."/>
            <person name="Bluhm B."/>
            <person name="Cannon C."/>
            <person name="Castanera R."/>
            <person name="Culley D."/>
            <person name="Daum C."/>
            <person name="Ezra D."/>
            <person name="Gonzalez J."/>
            <person name="Henrissat B."/>
            <person name="Kuo A."/>
            <person name="Liang C."/>
            <person name="Lipzen A."/>
            <person name="Lutzoni F."/>
            <person name="Magnuson J."/>
            <person name="Mondo S."/>
            <person name="Nolan M."/>
            <person name="Ohm R."/>
            <person name="Pangilinan J."/>
            <person name="Park H.-J."/>
            <person name="Ramirez L."/>
            <person name="Alfaro M."/>
            <person name="Sun H."/>
            <person name="Tritt A."/>
            <person name="Yoshinaga Y."/>
            <person name="Zwiers L.-H."/>
            <person name="Turgeon B."/>
            <person name="Goodwin S."/>
            <person name="Spatafora J."/>
            <person name="Crous P."/>
            <person name="Grigoriev I."/>
        </authorList>
    </citation>
    <scope>NUCLEOTIDE SEQUENCE</scope>
    <source>
        <strain evidence="3">HMLAC05119</strain>
    </source>
</reference>